<evidence type="ECO:0000313" key="1">
    <source>
        <dbReference type="EMBL" id="TCL40054.1"/>
    </source>
</evidence>
<dbReference type="AlphaFoldDB" id="A0A4R1Q4N8"/>
<protein>
    <submittedName>
        <fullName evidence="1">Uncharacterized protein</fullName>
    </submittedName>
</protein>
<reference evidence="1 2" key="1">
    <citation type="submission" date="2019-03" db="EMBL/GenBank/DDBJ databases">
        <title>Genomic Encyclopedia of Type Strains, Phase IV (KMG-IV): sequencing the most valuable type-strain genomes for metagenomic binning, comparative biology and taxonomic classification.</title>
        <authorList>
            <person name="Goeker M."/>
        </authorList>
    </citation>
    <scope>NUCLEOTIDE SEQUENCE [LARGE SCALE GENOMIC DNA]</scope>
    <source>
        <strain evidence="1 2">DSM 15969</strain>
    </source>
</reference>
<evidence type="ECO:0000313" key="2">
    <source>
        <dbReference type="Proteomes" id="UP000295063"/>
    </source>
</evidence>
<sequence length="158" mass="17422">MIRLILLGVSILLLAQTAMFTEEARHYLSRVDRLEGEKVALDSNLYANNSLTISERTAISKQIPAFRESRTLVVRMIKPTSDKRVFATINGAKISDFSRGEVNLTVYDGDYVEIDCSELKIPAQFVVNVSGGSLSAPVDGLLIETENNIGTIGKIKFK</sequence>
<organism evidence="1 2">
    <name type="scientific">Anaerospora hongkongensis</name>
    <dbReference type="NCBI Taxonomy" id="244830"/>
    <lineage>
        <taxon>Bacteria</taxon>
        <taxon>Bacillati</taxon>
        <taxon>Bacillota</taxon>
        <taxon>Negativicutes</taxon>
        <taxon>Selenomonadales</taxon>
        <taxon>Sporomusaceae</taxon>
        <taxon>Anaerospora</taxon>
    </lineage>
</organism>
<gene>
    <name evidence="1" type="ORF">EV210_101255</name>
</gene>
<proteinExistence type="predicted"/>
<dbReference type="Proteomes" id="UP000295063">
    <property type="component" value="Unassembled WGS sequence"/>
</dbReference>
<accession>A0A4R1Q4N8</accession>
<keyword evidence="2" id="KW-1185">Reference proteome</keyword>
<dbReference type="EMBL" id="SLUI01000001">
    <property type="protein sequence ID" value="TCL40054.1"/>
    <property type="molecule type" value="Genomic_DNA"/>
</dbReference>
<name>A0A4R1Q4N8_9FIRM</name>
<comment type="caution">
    <text evidence="1">The sequence shown here is derived from an EMBL/GenBank/DDBJ whole genome shotgun (WGS) entry which is preliminary data.</text>
</comment>